<proteinExistence type="predicted"/>
<protein>
    <submittedName>
        <fullName evidence="1">Uncharacterized protein</fullName>
    </submittedName>
</protein>
<accession>A0ABS1HCU0</accession>
<dbReference type="RefSeq" id="WP_200750539.1">
    <property type="nucleotide sequence ID" value="NZ_JAEOAH010000055.1"/>
</dbReference>
<reference evidence="1 2" key="1">
    <citation type="submission" date="2020-12" db="EMBL/GenBank/DDBJ databases">
        <title>YIM B01967 draft genome.</title>
        <authorList>
            <person name="Yan X."/>
        </authorList>
    </citation>
    <scope>NUCLEOTIDE SEQUENCE [LARGE SCALE GENOMIC DNA]</scope>
    <source>
        <strain evidence="1 2">YIM B01967</strain>
    </source>
</reference>
<dbReference type="EMBL" id="JAEOAH010000055">
    <property type="protein sequence ID" value="MBK3497233.1"/>
    <property type="molecule type" value="Genomic_DNA"/>
</dbReference>
<keyword evidence="2" id="KW-1185">Reference proteome</keyword>
<evidence type="ECO:0000313" key="1">
    <source>
        <dbReference type="EMBL" id="MBK3497233.1"/>
    </source>
</evidence>
<sequence>MIDLFQVLKELEVPAIESKVFVQPLDGSSNFLSGYQQELDLEIAVPLEKQNLNE</sequence>
<dbReference type="Proteomes" id="UP000618943">
    <property type="component" value="Unassembled WGS sequence"/>
</dbReference>
<gene>
    <name evidence="1" type="ORF">JFL43_20870</name>
</gene>
<evidence type="ECO:0000313" key="2">
    <source>
        <dbReference type="Proteomes" id="UP000618943"/>
    </source>
</evidence>
<comment type="caution">
    <text evidence="1">The sequence shown here is derived from an EMBL/GenBank/DDBJ whole genome shotgun (WGS) entry which is preliminary data.</text>
</comment>
<name>A0ABS1HCU0_9BACL</name>
<organism evidence="1 2">
    <name type="scientific">Viridibacillus soli</name>
    <dbReference type="NCBI Taxonomy" id="2798301"/>
    <lineage>
        <taxon>Bacteria</taxon>
        <taxon>Bacillati</taxon>
        <taxon>Bacillota</taxon>
        <taxon>Bacilli</taxon>
        <taxon>Bacillales</taxon>
        <taxon>Caryophanaceae</taxon>
        <taxon>Viridibacillus</taxon>
    </lineage>
</organism>